<keyword evidence="5" id="KW-1185">Reference proteome</keyword>
<dbReference type="InterPro" id="IPR036875">
    <property type="entry name" value="Znf_CCHC_sf"/>
</dbReference>
<dbReference type="EMBL" id="JBCEZU010000112">
    <property type="protein sequence ID" value="KAK9528313.1"/>
    <property type="molecule type" value="Genomic_DNA"/>
</dbReference>
<feature type="compositionally biased region" description="Basic residues" evidence="2">
    <location>
        <begin position="358"/>
        <end position="370"/>
    </location>
</feature>
<dbReference type="PROSITE" id="PS50158">
    <property type="entry name" value="ZF_CCHC"/>
    <property type="match status" value="1"/>
</dbReference>
<dbReference type="GO" id="GO:0008270">
    <property type="term" value="F:zinc ion binding"/>
    <property type="evidence" value="ECO:0007669"/>
    <property type="project" value="UniProtKB-KW"/>
</dbReference>
<evidence type="ECO:0000259" key="3">
    <source>
        <dbReference type="PROSITE" id="PS50158"/>
    </source>
</evidence>
<dbReference type="AlphaFoldDB" id="A0AAW1F0W8"/>
<organism evidence="4 5">
    <name type="scientific">Zoarces viviparus</name>
    <name type="common">Viviparous eelpout</name>
    <name type="synonym">Blennius viviparus</name>
    <dbReference type="NCBI Taxonomy" id="48416"/>
    <lineage>
        <taxon>Eukaryota</taxon>
        <taxon>Metazoa</taxon>
        <taxon>Chordata</taxon>
        <taxon>Craniata</taxon>
        <taxon>Vertebrata</taxon>
        <taxon>Euteleostomi</taxon>
        <taxon>Actinopterygii</taxon>
        <taxon>Neopterygii</taxon>
        <taxon>Teleostei</taxon>
        <taxon>Neoteleostei</taxon>
        <taxon>Acanthomorphata</taxon>
        <taxon>Eupercaria</taxon>
        <taxon>Perciformes</taxon>
        <taxon>Cottioidei</taxon>
        <taxon>Zoarcales</taxon>
        <taxon>Zoarcidae</taxon>
        <taxon>Zoarcinae</taxon>
        <taxon>Zoarces</taxon>
    </lineage>
</organism>
<evidence type="ECO:0000313" key="4">
    <source>
        <dbReference type="EMBL" id="KAK9528313.1"/>
    </source>
</evidence>
<evidence type="ECO:0000313" key="5">
    <source>
        <dbReference type="Proteomes" id="UP001488805"/>
    </source>
</evidence>
<accession>A0AAW1F0W8</accession>
<dbReference type="GO" id="GO:0003676">
    <property type="term" value="F:nucleic acid binding"/>
    <property type="evidence" value="ECO:0007669"/>
    <property type="project" value="InterPro"/>
</dbReference>
<protein>
    <recommendedName>
        <fullName evidence="3">CCHC-type domain-containing protein</fullName>
    </recommendedName>
</protein>
<keyword evidence="1" id="KW-0862">Zinc</keyword>
<comment type="caution">
    <text evidence="4">The sequence shown here is derived from an EMBL/GenBank/DDBJ whole genome shotgun (WGS) entry which is preliminary data.</text>
</comment>
<feature type="region of interest" description="Disordered" evidence="2">
    <location>
        <begin position="338"/>
        <end position="381"/>
    </location>
</feature>
<feature type="domain" description="CCHC-type" evidence="3">
    <location>
        <begin position="388"/>
        <end position="404"/>
    </location>
</feature>
<dbReference type="InterPro" id="IPR001878">
    <property type="entry name" value="Znf_CCHC"/>
</dbReference>
<dbReference type="SMART" id="SM00343">
    <property type="entry name" value="ZnF_C2HC"/>
    <property type="match status" value="1"/>
</dbReference>
<dbReference type="PANTHER" id="PTHR33166">
    <property type="entry name" value="GAG_P30 DOMAIN-CONTAINING PROTEIN"/>
    <property type="match status" value="1"/>
</dbReference>
<name>A0AAW1F0W8_ZOAVI</name>
<reference evidence="4 5" key="1">
    <citation type="journal article" date="2024" name="Genome Biol. Evol.">
        <title>Chromosome-level genome assembly of the viviparous eelpout Zoarces viviparus.</title>
        <authorList>
            <person name="Fuhrmann N."/>
            <person name="Brasseur M.V."/>
            <person name="Bakowski C.E."/>
            <person name="Podsiadlowski L."/>
            <person name="Prost S."/>
            <person name="Krehenwinkel H."/>
            <person name="Mayer C."/>
        </authorList>
    </citation>
    <scope>NUCLEOTIDE SEQUENCE [LARGE SCALE GENOMIC DNA]</scope>
    <source>
        <strain evidence="4">NO-MEL_2022_Ind0_liver</strain>
    </source>
</reference>
<dbReference type="Proteomes" id="UP001488805">
    <property type="component" value="Unassembled WGS sequence"/>
</dbReference>
<dbReference type="SUPFAM" id="SSF57756">
    <property type="entry name" value="Retrovirus zinc finger-like domains"/>
    <property type="match status" value="1"/>
</dbReference>
<feature type="region of interest" description="Disordered" evidence="2">
    <location>
        <begin position="1"/>
        <end position="81"/>
    </location>
</feature>
<gene>
    <name evidence="4" type="ORF">VZT92_014782</name>
</gene>
<sequence length="422" mass="46718">MYPSLKGVGDPLLDVCPRPSPQPVVQPDPRAPSPPPPPYQGQGPLATKPDTRQHRERQRKALDNNAAYQQHPSSPPSSIDFHTSQLKEEPAEVQLPMIQVPGPDGDPGLVFRAWTQADILQASSHLPNIQNGAAFAKEFLTFCKEFMPTGPEVHRLLEKHVGPSDFSKIKAVVTGDGADTRQVYIGWTEGSNAPYVAYITAVCAEIALRFPSKVNMALINSTRQGKTENVTSYHQSLMSAFQTHSGLEEPGDKTTMTVWETHLKNAFVSGLLPDIKTATERSVIGLEDARIDEVVKHARHNYKMFNDNETRQDKHSKVTGEKAQLAMLQAVQQMTLGAEGGEPTPPFQTRDNYGWGKQRTRGRGMNRGRGRSQNGHQGGGFRETLHNRCHYCGEPGHWYRDCPNFSSRDGPWASKPEERGGT</sequence>
<dbReference type="Gene3D" id="4.10.60.10">
    <property type="entry name" value="Zinc finger, CCHC-type"/>
    <property type="match status" value="1"/>
</dbReference>
<keyword evidence="1" id="KW-0863">Zinc-finger</keyword>
<evidence type="ECO:0000256" key="1">
    <source>
        <dbReference type="PROSITE-ProRule" id="PRU00047"/>
    </source>
</evidence>
<evidence type="ECO:0000256" key="2">
    <source>
        <dbReference type="SAM" id="MobiDB-lite"/>
    </source>
</evidence>
<dbReference type="Pfam" id="PF00098">
    <property type="entry name" value="zf-CCHC"/>
    <property type="match status" value="1"/>
</dbReference>
<feature type="compositionally biased region" description="Pro residues" evidence="2">
    <location>
        <begin position="18"/>
        <end position="39"/>
    </location>
</feature>
<dbReference type="InterPro" id="IPR050462">
    <property type="entry name" value="Retroviral_Gag-Pol_poly"/>
</dbReference>
<feature type="compositionally biased region" description="Polar residues" evidence="2">
    <location>
        <begin position="66"/>
        <end position="81"/>
    </location>
</feature>
<keyword evidence="1" id="KW-0479">Metal-binding</keyword>
<proteinExistence type="predicted"/>